<sequence length="70" mass="7716">ERGPSSGKILDAEVLLEIRKDISRTIKPTWVASVPNNFGSKSHGRLKAAEWCILISLYLPISLGRLWGIG</sequence>
<evidence type="ECO:0000313" key="2">
    <source>
        <dbReference type="Proteomes" id="UP000054279"/>
    </source>
</evidence>
<name>A0A0C9UPS8_SPHS4</name>
<reference evidence="1 2" key="1">
    <citation type="submission" date="2014-06" db="EMBL/GenBank/DDBJ databases">
        <title>Evolutionary Origins and Diversification of the Mycorrhizal Mutualists.</title>
        <authorList>
            <consortium name="DOE Joint Genome Institute"/>
            <consortium name="Mycorrhizal Genomics Consortium"/>
            <person name="Kohler A."/>
            <person name="Kuo A."/>
            <person name="Nagy L.G."/>
            <person name="Floudas D."/>
            <person name="Copeland A."/>
            <person name="Barry K.W."/>
            <person name="Cichocki N."/>
            <person name="Veneault-Fourrey C."/>
            <person name="LaButti K."/>
            <person name="Lindquist E.A."/>
            <person name="Lipzen A."/>
            <person name="Lundell T."/>
            <person name="Morin E."/>
            <person name="Murat C."/>
            <person name="Riley R."/>
            <person name="Ohm R."/>
            <person name="Sun H."/>
            <person name="Tunlid A."/>
            <person name="Henrissat B."/>
            <person name="Grigoriev I.V."/>
            <person name="Hibbett D.S."/>
            <person name="Martin F."/>
        </authorList>
    </citation>
    <scope>NUCLEOTIDE SEQUENCE [LARGE SCALE GENOMIC DNA]</scope>
    <source>
        <strain evidence="1 2">SS14</strain>
    </source>
</reference>
<evidence type="ECO:0000313" key="1">
    <source>
        <dbReference type="EMBL" id="KIJ44893.1"/>
    </source>
</evidence>
<protein>
    <submittedName>
        <fullName evidence="1">Uncharacterized protein</fullName>
    </submittedName>
</protein>
<dbReference type="AlphaFoldDB" id="A0A0C9UPS8"/>
<feature type="non-terminal residue" evidence="1">
    <location>
        <position position="70"/>
    </location>
</feature>
<dbReference type="OrthoDB" id="3247418at2759"/>
<dbReference type="HOGENOM" id="CLU_204787_0_0_1"/>
<proteinExistence type="predicted"/>
<dbReference type="EMBL" id="KN837114">
    <property type="protein sequence ID" value="KIJ44893.1"/>
    <property type="molecule type" value="Genomic_DNA"/>
</dbReference>
<accession>A0A0C9UPS8</accession>
<organism evidence="1 2">
    <name type="scientific">Sphaerobolus stellatus (strain SS14)</name>
    <dbReference type="NCBI Taxonomy" id="990650"/>
    <lineage>
        <taxon>Eukaryota</taxon>
        <taxon>Fungi</taxon>
        <taxon>Dikarya</taxon>
        <taxon>Basidiomycota</taxon>
        <taxon>Agaricomycotina</taxon>
        <taxon>Agaricomycetes</taxon>
        <taxon>Phallomycetidae</taxon>
        <taxon>Geastrales</taxon>
        <taxon>Sphaerobolaceae</taxon>
        <taxon>Sphaerobolus</taxon>
    </lineage>
</organism>
<dbReference type="Proteomes" id="UP000054279">
    <property type="component" value="Unassembled WGS sequence"/>
</dbReference>
<keyword evidence="2" id="KW-1185">Reference proteome</keyword>
<gene>
    <name evidence="1" type="ORF">M422DRAFT_101324</name>
</gene>
<feature type="non-terminal residue" evidence="1">
    <location>
        <position position="1"/>
    </location>
</feature>